<evidence type="ECO:0000313" key="2">
    <source>
        <dbReference type="EMBL" id="CDW97405.1"/>
    </source>
</evidence>
<sequence>MKLRVSLSSPVLVMPSSSRLYKQEISDAPPSYDKVTLNYESTPLLPSTSPPSSHASTSASSLDSQTILRAHITITVPSDQQAAHVLTSLTASLKAFESLAHNNGGFQQSQPVDLRVSVPLPSQHVSLLPGKMYNFQAEIVCPDDMPPSVQLPDARLRYKVIVRAKTIPAVFSHSRLASLLRGTTLTDSIDLTVLQAVEVESHDGYHCNNKRISIQDIGPLCISTTPRSPCIIGTSTTIHLSLPHSPTHTSSITNVELRLSQDSYIRWRNSTSPSKPAKIQPTTTSQAQFHIPHHPELQPSTLANSNTLIHTSHQLNLILHFSDPSTNQPRSFECSWPITLAPSEAGCQTLSDRLPAYTPAEPTHQPSSVTLRPVLV</sequence>
<evidence type="ECO:0008006" key="4">
    <source>
        <dbReference type="Google" id="ProtNLM"/>
    </source>
</evidence>
<gene>
    <name evidence="2" type="primary">SSCI30890.1</name>
</gene>
<dbReference type="Proteomes" id="UP000242770">
    <property type="component" value="Unassembled WGS sequence"/>
</dbReference>
<organism evidence="2 3">
    <name type="scientific">Sporisorium scitamineum</name>
    <dbReference type="NCBI Taxonomy" id="49012"/>
    <lineage>
        <taxon>Eukaryota</taxon>
        <taxon>Fungi</taxon>
        <taxon>Dikarya</taxon>
        <taxon>Basidiomycota</taxon>
        <taxon>Ustilaginomycotina</taxon>
        <taxon>Ustilaginomycetes</taxon>
        <taxon>Ustilaginales</taxon>
        <taxon>Ustilaginaceae</taxon>
        <taxon>Sporisorium</taxon>
    </lineage>
</organism>
<keyword evidence="3" id="KW-1185">Reference proteome</keyword>
<reference evidence="3" key="1">
    <citation type="submission" date="2014-06" db="EMBL/GenBank/DDBJ databases">
        <authorList>
            <person name="Berkman P.J."/>
        </authorList>
    </citation>
    <scope>NUCLEOTIDE SEQUENCE [LARGE SCALE GENOMIC DNA]</scope>
</reference>
<name>A0A0F7S973_9BASI</name>
<proteinExistence type="predicted"/>
<accession>A0A0F7S973</accession>
<feature type="region of interest" description="Disordered" evidence="1">
    <location>
        <begin position="41"/>
        <end position="60"/>
    </location>
</feature>
<evidence type="ECO:0000313" key="3">
    <source>
        <dbReference type="Proteomes" id="UP000242770"/>
    </source>
</evidence>
<dbReference type="EMBL" id="CCFA01001702">
    <property type="protein sequence ID" value="CDW97405.1"/>
    <property type="molecule type" value="Genomic_DNA"/>
</dbReference>
<protein>
    <recommendedName>
        <fullName evidence="4">Arrestin-like N-terminal domain-containing protein</fullName>
    </recommendedName>
</protein>
<feature type="region of interest" description="Disordered" evidence="1">
    <location>
        <begin position="354"/>
        <end position="376"/>
    </location>
</feature>
<dbReference type="AlphaFoldDB" id="A0A0F7S973"/>
<evidence type="ECO:0000256" key="1">
    <source>
        <dbReference type="SAM" id="MobiDB-lite"/>
    </source>
</evidence>